<keyword evidence="8" id="KW-1185">Reference proteome</keyword>
<dbReference type="GO" id="GO:0004252">
    <property type="term" value="F:serine-type endopeptidase activity"/>
    <property type="evidence" value="ECO:0007669"/>
    <property type="project" value="InterPro"/>
</dbReference>
<feature type="transmembrane region" description="Helical" evidence="4">
    <location>
        <begin position="315"/>
        <end position="334"/>
    </location>
</feature>
<protein>
    <recommendedName>
        <fullName evidence="6">Peptidase S1 domain-containing protein</fullName>
    </recommendedName>
</protein>
<dbReference type="InterPro" id="IPR001314">
    <property type="entry name" value="Peptidase_S1A"/>
</dbReference>
<proteinExistence type="inferred from homology"/>
<keyword evidence="5" id="KW-0732">Signal</keyword>
<evidence type="ECO:0000313" key="8">
    <source>
        <dbReference type="Proteomes" id="UP000681340"/>
    </source>
</evidence>
<dbReference type="PANTHER" id="PTHR24276">
    <property type="entry name" value="POLYSERASE-RELATED"/>
    <property type="match status" value="1"/>
</dbReference>
<feature type="compositionally biased region" description="Polar residues" evidence="3">
    <location>
        <begin position="208"/>
        <end position="218"/>
    </location>
</feature>
<feature type="chain" id="PRO_5036926695" description="Peptidase S1 domain-containing protein" evidence="5">
    <location>
        <begin position="21"/>
        <end position="352"/>
    </location>
</feature>
<dbReference type="InterPro" id="IPR050430">
    <property type="entry name" value="Peptidase_S1"/>
</dbReference>
<feature type="domain" description="Peptidase S1" evidence="6">
    <location>
        <begin position="40"/>
        <end position="265"/>
    </location>
</feature>
<dbReference type="InterPro" id="IPR001254">
    <property type="entry name" value="Trypsin_dom"/>
</dbReference>
<dbReference type="PRINTS" id="PR00722">
    <property type="entry name" value="CHYMOTRYPSIN"/>
</dbReference>
<keyword evidence="4" id="KW-1133">Transmembrane helix</keyword>
<dbReference type="RefSeq" id="WP_246595157.1">
    <property type="nucleotide sequence ID" value="NZ_BAABEA010000008.1"/>
</dbReference>
<name>A0A919SAC0_9ACTN</name>
<comment type="caution">
    <text evidence="7">The sequence shown here is derived from an EMBL/GenBank/DDBJ whole genome shotgun (WGS) entry which is preliminary data.</text>
</comment>
<keyword evidence="2" id="KW-1015">Disulfide bond</keyword>
<evidence type="ECO:0000256" key="1">
    <source>
        <dbReference type="ARBA" id="ARBA00007664"/>
    </source>
</evidence>
<dbReference type="PROSITE" id="PS00134">
    <property type="entry name" value="TRYPSIN_HIS"/>
    <property type="match status" value="1"/>
</dbReference>
<keyword evidence="4" id="KW-0472">Membrane</keyword>
<evidence type="ECO:0000313" key="7">
    <source>
        <dbReference type="EMBL" id="GIM68104.1"/>
    </source>
</evidence>
<feature type="signal peptide" evidence="5">
    <location>
        <begin position="1"/>
        <end position="20"/>
    </location>
</feature>
<dbReference type="SUPFAM" id="SSF50494">
    <property type="entry name" value="Trypsin-like serine proteases"/>
    <property type="match status" value="1"/>
</dbReference>
<dbReference type="Gene3D" id="2.40.10.10">
    <property type="entry name" value="Trypsin-like serine proteases"/>
    <property type="match status" value="1"/>
</dbReference>
<sequence length="352" mass="36186">MRPRSATTLLLVLLLLPAVAAGLVLGPAAPARAGGSPPAIANGEDAVPGRYGFAVKLTMTGIPVAGGGRRDSSCTGALVAPRWVITAGHCFKNTRGTHVSRVVARLTTATAGRTDLSGTGGHKVKVIAVKQSPVTDVALARLAEPITDIAPVTLNRKAPKMGTLVRLAGYGRTVDDDPSSLATHLQTGQFKVASLSRGYVGMRGHAPRSTTSPCSQDSGGPYFTQRGDEAVLVSVVSRGPSCPHAKVDLSGRVDTIAGWITGIIGRPAPPKASAPKPAKAPAKKPVTATPSAPASDDSALAAAVRGPGADPVVRTALATFVVVGFGAVPALVLGNRRRRRDHQRSGVRRHRR</sequence>
<dbReference type="InterPro" id="IPR009003">
    <property type="entry name" value="Peptidase_S1_PA"/>
</dbReference>
<dbReference type="Proteomes" id="UP000681340">
    <property type="component" value="Unassembled WGS sequence"/>
</dbReference>
<dbReference type="InterPro" id="IPR018114">
    <property type="entry name" value="TRYPSIN_HIS"/>
</dbReference>
<dbReference type="AlphaFoldDB" id="A0A919SAC0"/>
<feature type="region of interest" description="Disordered" evidence="3">
    <location>
        <begin position="203"/>
        <end position="222"/>
    </location>
</feature>
<accession>A0A919SAC0</accession>
<evidence type="ECO:0000256" key="2">
    <source>
        <dbReference type="ARBA" id="ARBA00023157"/>
    </source>
</evidence>
<feature type="compositionally biased region" description="Low complexity" evidence="3">
    <location>
        <begin position="273"/>
        <end position="294"/>
    </location>
</feature>
<dbReference type="PROSITE" id="PS50240">
    <property type="entry name" value="TRYPSIN_DOM"/>
    <property type="match status" value="1"/>
</dbReference>
<gene>
    <name evidence="7" type="ORF">Aau02nite_30150</name>
</gene>
<comment type="similarity">
    <text evidence="1">Belongs to the peptidase S1 family.</text>
</comment>
<evidence type="ECO:0000256" key="4">
    <source>
        <dbReference type="SAM" id="Phobius"/>
    </source>
</evidence>
<dbReference type="GO" id="GO:0006508">
    <property type="term" value="P:proteolysis"/>
    <property type="evidence" value="ECO:0007669"/>
    <property type="project" value="InterPro"/>
</dbReference>
<dbReference type="EMBL" id="BOQL01000024">
    <property type="protein sequence ID" value="GIM68104.1"/>
    <property type="molecule type" value="Genomic_DNA"/>
</dbReference>
<organism evidence="7 8">
    <name type="scientific">Actinoplanes auranticolor</name>
    <dbReference type="NCBI Taxonomy" id="47988"/>
    <lineage>
        <taxon>Bacteria</taxon>
        <taxon>Bacillati</taxon>
        <taxon>Actinomycetota</taxon>
        <taxon>Actinomycetes</taxon>
        <taxon>Micromonosporales</taxon>
        <taxon>Micromonosporaceae</taxon>
        <taxon>Actinoplanes</taxon>
    </lineage>
</organism>
<keyword evidence="4" id="KW-0812">Transmembrane</keyword>
<evidence type="ECO:0000256" key="5">
    <source>
        <dbReference type="SAM" id="SignalP"/>
    </source>
</evidence>
<dbReference type="PANTHER" id="PTHR24276:SF96">
    <property type="entry name" value="PEPTIDASE S1 DOMAIN-CONTAINING PROTEIN"/>
    <property type="match status" value="1"/>
</dbReference>
<dbReference type="SMART" id="SM00020">
    <property type="entry name" value="Tryp_SPc"/>
    <property type="match status" value="1"/>
</dbReference>
<evidence type="ECO:0000256" key="3">
    <source>
        <dbReference type="SAM" id="MobiDB-lite"/>
    </source>
</evidence>
<dbReference type="Pfam" id="PF00089">
    <property type="entry name" value="Trypsin"/>
    <property type="match status" value="1"/>
</dbReference>
<reference evidence="7" key="1">
    <citation type="submission" date="2021-03" db="EMBL/GenBank/DDBJ databases">
        <title>Whole genome shotgun sequence of Actinoplanes auranticolor NBRC 12245.</title>
        <authorList>
            <person name="Komaki H."/>
            <person name="Tamura T."/>
        </authorList>
    </citation>
    <scope>NUCLEOTIDE SEQUENCE</scope>
    <source>
        <strain evidence="7">NBRC 12245</strain>
    </source>
</reference>
<feature type="region of interest" description="Disordered" evidence="3">
    <location>
        <begin position="266"/>
        <end position="294"/>
    </location>
</feature>
<dbReference type="InterPro" id="IPR043504">
    <property type="entry name" value="Peptidase_S1_PA_chymotrypsin"/>
</dbReference>
<evidence type="ECO:0000259" key="6">
    <source>
        <dbReference type="PROSITE" id="PS50240"/>
    </source>
</evidence>